<gene>
    <name evidence="2" type="ORF">EVAR_93461_1</name>
</gene>
<feature type="region of interest" description="Disordered" evidence="1">
    <location>
        <begin position="1"/>
        <end position="38"/>
    </location>
</feature>
<sequence>MVTAAHGHSQTQRSRWDEDICRYHTTPHHPPPPQEIGRYSPQHLLLLNASRISRGPLGHMSISHRARASSATIRPYWADLKGCEYEREKKRKRVHLRSGAFKT</sequence>
<organism evidence="2 3">
    <name type="scientific">Eumeta variegata</name>
    <name type="common">Bagworm moth</name>
    <name type="synonym">Eumeta japonica</name>
    <dbReference type="NCBI Taxonomy" id="151549"/>
    <lineage>
        <taxon>Eukaryota</taxon>
        <taxon>Metazoa</taxon>
        <taxon>Ecdysozoa</taxon>
        <taxon>Arthropoda</taxon>
        <taxon>Hexapoda</taxon>
        <taxon>Insecta</taxon>
        <taxon>Pterygota</taxon>
        <taxon>Neoptera</taxon>
        <taxon>Endopterygota</taxon>
        <taxon>Lepidoptera</taxon>
        <taxon>Glossata</taxon>
        <taxon>Ditrysia</taxon>
        <taxon>Tineoidea</taxon>
        <taxon>Psychidae</taxon>
        <taxon>Oiketicinae</taxon>
        <taxon>Eumeta</taxon>
    </lineage>
</organism>
<dbReference type="Proteomes" id="UP000299102">
    <property type="component" value="Unassembled WGS sequence"/>
</dbReference>
<dbReference type="AlphaFoldDB" id="A0A4C1TMH0"/>
<evidence type="ECO:0000313" key="2">
    <source>
        <dbReference type="EMBL" id="GBP14588.1"/>
    </source>
</evidence>
<evidence type="ECO:0000313" key="3">
    <source>
        <dbReference type="Proteomes" id="UP000299102"/>
    </source>
</evidence>
<reference evidence="2 3" key="1">
    <citation type="journal article" date="2019" name="Commun. Biol.">
        <title>The bagworm genome reveals a unique fibroin gene that provides high tensile strength.</title>
        <authorList>
            <person name="Kono N."/>
            <person name="Nakamura H."/>
            <person name="Ohtoshi R."/>
            <person name="Tomita M."/>
            <person name="Numata K."/>
            <person name="Arakawa K."/>
        </authorList>
    </citation>
    <scope>NUCLEOTIDE SEQUENCE [LARGE SCALE GENOMIC DNA]</scope>
</reference>
<dbReference type="EMBL" id="BGZK01000065">
    <property type="protein sequence ID" value="GBP14588.1"/>
    <property type="molecule type" value="Genomic_DNA"/>
</dbReference>
<comment type="caution">
    <text evidence="2">The sequence shown here is derived from an EMBL/GenBank/DDBJ whole genome shotgun (WGS) entry which is preliminary data.</text>
</comment>
<name>A0A4C1TMH0_EUMVA</name>
<accession>A0A4C1TMH0</accession>
<evidence type="ECO:0000256" key="1">
    <source>
        <dbReference type="SAM" id="MobiDB-lite"/>
    </source>
</evidence>
<protein>
    <submittedName>
        <fullName evidence="2">Uncharacterized protein</fullName>
    </submittedName>
</protein>
<proteinExistence type="predicted"/>
<keyword evidence="3" id="KW-1185">Reference proteome</keyword>